<dbReference type="AlphaFoldDB" id="A0A1L9NRL5"/>
<dbReference type="GO" id="GO:0030639">
    <property type="term" value="P:polyketide biosynthetic process"/>
    <property type="evidence" value="ECO:0007669"/>
    <property type="project" value="TreeGrafter"/>
</dbReference>
<dbReference type="STRING" id="696762.PFRI_38350"/>
<feature type="domain" description="Chalcone/stilbene synthase C-terminal" evidence="4">
    <location>
        <begin position="24"/>
        <end position="84"/>
    </location>
</feature>
<dbReference type="GO" id="GO:0016747">
    <property type="term" value="F:acyltransferase activity, transferring groups other than amino-acyl groups"/>
    <property type="evidence" value="ECO:0007669"/>
    <property type="project" value="InterPro"/>
</dbReference>
<evidence type="ECO:0000256" key="1">
    <source>
        <dbReference type="ARBA" id="ARBA00005531"/>
    </source>
</evidence>
<keyword evidence="2 5" id="KW-0808">Transferase</keyword>
<dbReference type="PANTHER" id="PTHR11877:SF99">
    <property type="entry name" value="1,3,6,8-TETRAHYDROXYNAPHTHALENE SYNTHASE"/>
    <property type="match status" value="1"/>
</dbReference>
<dbReference type="Proteomes" id="UP000184514">
    <property type="component" value="Unassembled WGS sequence"/>
</dbReference>
<dbReference type="Gene3D" id="3.40.47.10">
    <property type="match status" value="1"/>
</dbReference>
<comment type="similarity">
    <text evidence="1">Belongs to the thiolase-like superfamily. Chalcone/stilbene synthases family.</text>
</comment>
<gene>
    <name evidence="5" type="ORF">PFRI_38350</name>
</gene>
<evidence type="ECO:0000256" key="2">
    <source>
        <dbReference type="ARBA" id="ARBA00022679"/>
    </source>
</evidence>
<evidence type="ECO:0000256" key="3">
    <source>
        <dbReference type="ARBA" id="ARBA00023315"/>
    </source>
</evidence>
<dbReference type="EMBL" id="MLCB01000209">
    <property type="protein sequence ID" value="OJI91950.1"/>
    <property type="molecule type" value="Genomic_DNA"/>
</dbReference>
<dbReference type="InterPro" id="IPR016039">
    <property type="entry name" value="Thiolase-like"/>
</dbReference>
<keyword evidence="6" id="KW-1185">Reference proteome</keyword>
<dbReference type="PANTHER" id="PTHR11877">
    <property type="entry name" value="HYDROXYMETHYLGLUTARYL-COA SYNTHASE"/>
    <property type="match status" value="1"/>
</dbReference>
<name>A0A1L9NRL5_9RHOB</name>
<dbReference type="InterPro" id="IPR011141">
    <property type="entry name" value="Polyketide_synthase_type-III"/>
</dbReference>
<dbReference type="SUPFAM" id="SSF53901">
    <property type="entry name" value="Thiolase-like"/>
    <property type="match status" value="1"/>
</dbReference>
<evidence type="ECO:0000259" key="4">
    <source>
        <dbReference type="Pfam" id="PF02797"/>
    </source>
</evidence>
<comment type="caution">
    <text evidence="5">The sequence shown here is derived from an EMBL/GenBank/DDBJ whole genome shotgun (WGS) entry which is preliminary data.</text>
</comment>
<protein>
    <submittedName>
        <fullName evidence="5">Alpha-pyrone synthesis polyketide synthase-like Pks11</fullName>
        <ecNumber evidence="5">2.3.1.-</ecNumber>
    </submittedName>
</protein>
<proteinExistence type="inferred from homology"/>
<reference evidence="5 6" key="1">
    <citation type="submission" date="2016-10" db="EMBL/GenBank/DDBJ databases">
        <title>Genome sequence of Planktotalea frisia SH6-1.</title>
        <authorList>
            <person name="Poehlein A."/>
            <person name="Bakenhus I."/>
            <person name="Voget S."/>
            <person name="Brinkhoff T."/>
            <person name="Simon M."/>
        </authorList>
    </citation>
    <scope>NUCLEOTIDE SEQUENCE [LARGE SCALE GENOMIC DNA]</scope>
    <source>
        <strain evidence="5 6">SH6-1</strain>
    </source>
</reference>
<accession>A0A1L9NRL5</accession>
<organism evidence="5 6">
    <name type="scientific">Planktotalea frisia</name>
    <dbReference type="NCBI Taxonomy" id="696762"/>
    <lineage>
        <taxon>Bacteria</taxon>
        <taxon>Pseudomonadati</taxon>
        <taxon>Pseudomonadota</taxon>
        <taxon>Alphaproteobacteria</taxon>
        <taxon>Rhodobacterales</taxon>
        <taxon>Paracoccaceae</taxon>
        <taxon>Planktotalea</taxon>
    </lineage>
</organism>
<dbReference type="EC" id="2.3.1.-" evidence="5"/>
<sequence length="106" mass="11141">MRLAESFYGQTSTRQKSGARGLCVYVCHPGGAKVVDAIEQAMELPDGSLDAERATLREAGNMSAPTVLFVLKKVLESGTSGQMMACALGPGFTASYLPLRVSEGAK</sequence>
<evidence type="ECO:0000313" key="6">
    <source>
        <dbReference type="Proteomes" id="UP000184514"/>
    </source>
</evidence>
<evidence type="ECO:0000313" key="5">
    <source>
        <dbReference type="EMBL" id="OJI91950.1"/>
    </source>
</evidence>
<keyword evidence="3 5" id="KW-0012">Acyltransferase</keyword>
<dbReference type="Pfam" id="PF02797">
    <property type="entry name" value="Chal_sti_synt_C"/>
    <property type="match status" value="1"/>
</dbReference>
<dbReference type="InterPro" id="IPR012328">
    <property type="entry name" value="Chalcone/stilbene_synt_C"/>
</dbReference>